<dbReference type="EMBL" id="CAJVCH010194853">
    <property type="protein sequence ID" value="CAG7730466.1"/>
    <property type="molecule type" value="Genomic_DNA"/>
</dbReference>
<name>A0A8J2KSD4_9HEXA</name>
<sequence length="256" mass="26986">MALAVMGAPQAQQLQTQQQQQQQAASSQTVAQSRDAPVYSDAQYSQGGYAAGASAAGSYPAAAASTSYGAPASGYGAPATGGNYAQPGGNQGYYYYYYPVQEQKESASYHAPKETYTATDSYGIDPLGIIAVLAVAGLVIAGLALLFPGWAYVRSDENVYYRSLDGGSPSFLGLTKEDYHTLTSLVLTAIEGEDCIEKMMCDAGKLVKKVKKADAFLRVMEDLAPTTVAGTIKKLRTAMKKGEECKNMGCAKKKAA</sequence>
<keyword evidence="2" id="KW-1133">Transmembrane helix</keyword>
<feature type="transmembrane region" description="Helical" evidence="2">
    <location>
        <begin position="127"/>
        <end position="153"/>
    </location>
</feature>
<protein>
    <submittedName>
        <fullName evidence="3">Uncharacterized protein</fullName>
    </submittedName>
</protein>
<dbReference type="AlphaFoldDB" id="A0A8J2KSD4"/>
<keyword evidence="2" id="KW-0472">Membrane</keyword>
<comment type="caution">
    <text evidence="3">The sequence shown here is derived from an EMBL/GenBank/DDBJ whole genome shotgun (WGS) entry which is preliminary data.</text>
</comment>
<dbReference type="Proteomes" id="UP000708208">
    <property type="component" value="Unassembled WGS sequence"/>
</dbReference>
<evidence type="ECO:0000313" key="4">
    <source>
        <dbReference type="Proteomes" id="UP000708208"/>
    </source>
</evidence>
<proteinExistence type="predicted"/>
<keyword evidence="4" id="KW-1185">Reference proteome</keyword>
<evidence type="ECO:0000256" key="2">
    <source>
        <dbReference type="SAM" id="Phobius"/>
    </source>
</evidence>
<reference evidence="3" key="1">
    <citation type="submission" date="2021-06" db="EMBL/GenBank/DDBJ databases">
        <authorList>
            <person name="Hodson N. C."/>
            <person name="Mongue J. A."/>
            <person name="Jaron S. K."/>
        </authorList>
    </citation>
    <scope>NUCLEOTIDE SEQUENCE</scope>
</reference>
<feature type="compositionally biased region" description="Low complexity" evidence="1">
    <location>
        <begin position="10"/>
        <end position="33"/>
    </location>
</feature>
<keyword evidence="2" id="KW-0812">Transmembrane</keyword>
<accession>A0A8J2KSD4</accession>
<organism evidence="3 4">
    <name type="scientific">Allacma fusca</name>
    <dbReference type="NCBI Taxonomy" id="39272"/>
    <lineage>
        <taxon>Eukaryota</taxon>
        <taxon>Metazoa</taxon>
        <taxon>Ecdysozoa</taxon>
        <taxon>Arthropoda</taxon>
        <taxon>Hexapoda</taxon>
        <taxon>Collembola</taxon>
        <taxon>Symphypleona</taxon>
        <taxon>Sminthuridae</taxon>
        <taxon>Allacma</taxon>
    </lineage>
</organism>
<evidence type="ECO:0000313" key="3">
    <source>
        <dbReference type="EMBL" id="CAG7730466.1"/>
    </source>
</evidence>
<dbReference type="OrthoDB" id="6380108at2759"/>
<evidence type="ECO:0000256" key="1">
    <source>
        <dbReference type="SAM" id="MobiDB-lite"/>
    </source>
</evidence>
<gene>
    <name evidence="3" type="ORF">AFUS01_LOCUS19110</name>
</gene>
<feature type="region of interest" description="Disordered" evidence="1">
    <location>
        <begin position="1"/>
        <end position="37"/>
    </location>
</feature>